<evidence type="ECO:0000313" key="5">
    <source>
        <dbReference type="EMBL" id="MBD1598731.1"/>
    </source>
</evidence>
<dbReference type="PANTHER" id="PTHR42756:SF1">
    <property type="entry name" value="TRANSCRIPTIONAL REPRESSOR OF EMRAB OPERON"/>
    <property type="match status" value="1"/>
</dbReference>
<gene>
    <name evidence="5" type="ORF">HAQ05_08435</name>
</gene>
<evidence type="ECO:0000259" key="4">
    <source>
        <dbReference type="PROSITE" id="PS50995"/>
    </source>
</evidence>
<dbReference type="InterPro" id="IPR000835">
    <property type="entry name" value="HTH_MarR-typ"/>
</dbReference>
<name>A0ABR7Z071_9PSED</name>
<organism evidence="5 6">
    <name type="scientific">Pseudomonas typographi</name>
    <dbReference type="NCBI Taxonomy" id="2715964"/>
    <lineage>
        <taxon>Bacteria</taxon>
        <taxon>Pseudomonadati</taxon>
        <taxon>Pseudomonadota</taxon>
        <taxon>Gammaproteobacteria</taxon>
        <taxon>Pseudomonadales</taxon>
        <taxon>Pseudomonadaceae</taxon>
        <taxon>Pseudomonas</taxon>
    </lineage>
</organism>
<evidence type="ECO:0000256" key="2">
    <source>
        <dbReference type="ARBA" id="ARBA00023125"/>
    </source>
</evidence>
<evidence type="ECO:0000313" key="6">
    <source>
        <dbReference type="Proteomes" id="UP000805841"/>
    </source>
</evidence>
<accession>A0ABR7Z071</accession>
<dbReference type="Pfam" id="PF01047">
    <property type="entry name" value="MarR"/>
    <property type="match status" value="1"/>
</dbReference>
<dbReference type="SUPFAM" id="SSF46785">
    <property type="entry name" value="Winged helix' DNA-binding domain"/>
    <property type="match status" value="1"/>
</dbReference>
<protein>
    <submittedName>
        <fullName evidence="5">Winged helix-turn-helix transcriptional regulator</fullName>
    </submittedName>
</protein>
<dbReference type="Proteomes" id="UP000805841">
    <property type="component" value="Unassembled WGS sequence"/>
</dbReference>
<dbReference type="RefSeq" id="WP_190419340.1">
    <property type="nucleotide sequence ID" value="NZ_JAAOCA010000008.1"/>
</dbReference>
<dbReference type="SMART" id="SM00347">
    <property type="entry name" value="HTH_MARR"/>
    <property type="match status" value="1"/>
</dbReference>
<sequence length="154" mass="16756">MIARAELELAFSSSIAPLAQLWRSAANQAIPDALGLSHSLAWPLVVIDTARGEIRQNDLAARLGIEKSTVVRLVDQLFNAGLVIRQQAPDDRRANTLKLTEAGLRWSRILAPAVASFRREALAGISDDELDTCLQVFNRIRQAQETARASDAGA</sequence>
<keyword evidence="1" id="KW-0805">Transcription regulation</keyword>
<keyword evidence="2" id="KW-0238">DNA-binding</keyword>
<dbReference type="PANTHER" id="PTHR42756">
    <property type="entry name" value="TRANSCRIPTIONAL REGULATOR, MARR"/>
    <property type="match status" value="1"/>
</dbReference>
<dbReference type="InterPro" id="IPR036388">
    <property type="entry name" value="WH-like_DNA-bd_sf"/>
</dbReference>
<dbReference type="Gene3D" id="1.10.10.10">
    <property type="entry name" value="Winged helix-like DNA-binding domain superfamily/Winged helix DNA-binding domain"/>
    <property type="match status" value="1"/>
</dbReference>
<reference evidence="5 6" key="1">
    <citation type="journal article" date="2020" name="Insects">
        <title>Bacteria Belonging to Pseudomonas typographi sp. nov. from the Bark Beetle Ips typographus Have Genomic Potential to Aid in the Host Ecology.</title>
        <authorList>
            <person name="Peral-Aranega E."/>
            <person name="Saati-Santamaria Z."/>
            <person name="Kolarik M."/>
            <person name="Rivas R."/>
            <person name="Garcia-Fraile P."/>
        </authorList>
    </citation>
    <scope>NUCLEOTIDE SEQUENCE [LARGE SCALE GENOMIC DNA]</scope>
    <source>
        <strain evidence="5 6">CA3A</strain>
    </source>
</reference>
<comment type="caution">
    <text evidence="5">The sequence shown here is derived from an EMBL/GenBank/DDBJ whole genome shotgun (WGS) entry which is preliminary data.</text>
</comment>
<dbReference type="PROSITE" id="PS50995">
    <property type="entry name" value="HTH_MARR_2"/>
    <property type="match status" value="1"/>
</dbReference>
<proteinExistence type="predicted"/>
<dbReference type="InterPro" id="IPR036390">
    <property type="entry name" value="WH_DNA-bd_sf"/>
</dbReference>
<dbReference type="EMBL" id="JAAOCA010000008">
    <property type="protein sequence ID" value="MBD1598731.1"/>
    <property type="molecule type" value="Genomic_DNA"/>
</dbReference>
<feature type="domain" description="HTH marR-type" evidence="4">
    <location>
        <begin position="1"/>
        <end position="142"/>
    </location>
</feature>
<evidence type="ECO:0000256" key="1">
    <source>
        <dbReference type="ARBA" id="ARBA00023015"/>
    </source>
</evidence>
<dbReference type="PRINTS" id="PR00598">
    <property type="entry name" value="HTHMARR"/>
</dbReference>
<keyword evidence="3" id="KW-0804">Transcription</keyword>
<keyword evidence="6" id="KW-1185">Reference proteome</keyword>
<evidence type="ECO:0000256" key="3">
    <source>
        <dbReference type="ARBA" id="ARBA00023163"/>
    </source>
</evidence>